<evidence type="ECO:0000256" key="6">
    <source>
        <dbReference type="ARBA" id="ARBA00022826"/>
    </source>
</evidence>
<proteinExistence type="inferred from homology"/>
<comment type="caution">
    <text evidence="14">The sequence shown here is derived from an EMBL/GenBank/DDBJ whole genome shotgun (WGS) entry which is preliminary data.</text>
</comment>
<evidence type="ECO:0000256" key="2">
    <source>
        <dbReference type="ARBA" id="ARBA00006920"/>
    </source>
</evidence>
<keyword evidence="4" id="KW-0633">Potassium transport</keyword>
<reference evidence="15" key="1">
    <citation type="journal article" date="2019" name="Int. J. Syst. Evol. Microbiol.">
        <title>The Global Catalogue of Microorganisms (GCM) 10K type strain sequencing project: providing services to taxonomists for standard genome sequencing and annotation.</title>
        <authorList>
            <consortium name="The Broad Institute Genomics Platform"/>
            <consortium name="The Broad Institute Genome Sequencing Center for Infectious Disease"/>
            <person name="Wu L."/>
            <person name="Ma J."/>
        </authorList>
    </citation>
    <scope>NUCLEOTIDE SEQUENCE [LARGE SCALE GENOMIC DNA]</scope>
    <source>
        <strain evidence="15">CGMCC 4.7144</strain>
    </source>
</reference>
<evidence type="ECO:0000256" key="3">
    <source>
        <dbReference type="ARBA" id="ARBA00022448"/>
    </source>
</evidence>
<feature type="transmembrane region" description="Helical" evidence="13">
    <location>
        <begin position="96"/>
        <end position="114"/>
    </location>
</feature>
<evidence type="ECO:0000256" key="9">
    <source>
        <dbReference type="ARBA" id="ARBA00023065"/>
    </source>
</evidence>
<protein>
    <submittedName>
        <fullName evidence="14">TMEM175 family protein</fullName>
    </submittedName>
</protein>
<evidence type="ECO:0000256" key="1">
    <source>
        <dbReference type="ARBA" id="ARBA00004141"/>
    </source>
</evidence>
<accession>A0ABW1HF33</accession>
<comment type="similarity">
    <text evidence="2">Belongs to the TMEM175 family.</text>
</comment>
<evidence type="ECO:0000256" key="7">
    <source>
        <dbReference type="ARBA" id="ARBA00022958"/>
    </source>
</evidence>
<feature type="transmembrane region" description="Helical" evidence="13">
    <location>
        <begin position="66"/>
        <end position="84"/>
    </location>
</feature>
<keyword evidence="8 13" id="KW-1133">Transmembrane helix</keyword>
<evidence type="ECO:0000256" key="10">
    <source>
        <dbReference type="ARBA" id="ARBA00023136"/>
    </source>
</evidence>
<gene>
    <name evidence="14" type="ORF">ACFQGL_29010</name>
</gene>
<keyword evidence="9" id="KW-0406">Ion transport</keyword>
<feature type="transmembrane region" description="Helical" evidence="13">
    <location>
        <begin position="193"/>
        <end position="209"/>
    </location>
</feature>
<dbReference type="Proteomes" id="UP001596226">
    <property type="component" value="Unassembled WGS sequence"/>
</dbReference>
<keyword evidence="3" id="KW-0813">Transport</keyword>
<keyword evidence="11" id="KW-0407">Ion channel</keyword>
<dbReference type="PANTHER" id="PTHR31462:SF5">
    <property type="entry name" value="ENDOSOMAL_LYSOSOMAL PROTON CHANNEL TMEM175"/>
    <property type="match status" value="1"/>
</dbReference>
<dbReference type="RefSeq" id="WP_377515795.1">
    <property type="nucleotide sequence ID" value="NZ_JBHSQS010000030.1"/>
</dbReference>
<feature type="transmembrane region" description="Helical" evidence="13">
    <location>
        <begin position="24"/>
        <end position="46"/>
    </location>
</feature>
<keyword evidence="7" id="KW-0630">Potassium</keyword>
<dbReference type="InterPro" id="IPR010617">
    <property type="entry name" value="TMEM175-like"/>
</dbReference>
<evidence type="ECO:0000256" key="4">
    <source>
        <dbReference type="ARBA" id="ARBA00022538"/>
    </source>
</evidence>
<comment type="catalytic activity">
    <reaction evidence="12">
        <text>K(+)(in) = K(+)(out)</text>
        <dbReference type="Rhea" id="RHEA:29463"/>
        <dbReference type="ChEBI" id="CHEBI:29103"/>
    </reaction>
</comment>
<feature type="transmembrane region" description="Helical" evidence="13">
    <location>
        <begin position="126"/>
        <end position="147"/>
    </location>
</feature>
<evidence type="ECO:0000256" key="5">
    <source>
        <dbReference type="ARBA" id="ARBA00022692"/>
    </source>
</evidence>
<feature type="transmembrane region" description="Helical" evidence="13">
    <location>
        <begin position="168"/>
        <end position="187"/>
    </location>
</feature>
<dbReference type="Pfam" id="PF06736">
    <property type="entry name" value="TMEM175"/>
    <property type="match status" value="1"/>
</dbReference>
<evidence type="ECO:0000256" key="12">
    <source>
        <dbReference type="ARBA" id="ARBA00034430"/>
    </source>
</evidence>
<keyword evidence="15" id="KW-1185">Reference proteome</keyword>
<evidence type="ECO:0000256" key="13">
    <source>
        <dbReference type="SAM" id="Phobius"/>
    </source>
</evidence>
<keyword evidence="10 13" id="KW-0472">Membrane</keyword>
<sequence length="215" mass="23499">MTAATRDSAPPSETEGTDRGLERLVFFSDAVIAIALTLLAIELPLPEGNDDAARWHSLGELFTGEYLSFLLSFVVIAAFWSVHHRLFQRVARIGSWIVRLNLLFLFTIVVLPLATRLHRQEGAEQVGVVAYATVVVAVGVSLLLLLWQLHRAGLLRPDTPPGAVPGTARALAVPVTAFAISIPIAFVSTAAAQYTWLLPVVVLLVVRSYRRLRRA</sequence>
<evidence type="ECO:0000256" key="8">
    <source>
        <dbReference type="ARBA" id="ARBA00022989"/>
    </source>
</evidence>
<evidence type="ECO:0000313" key="14">
    <source>
        <dbReference type="EMBL" id="MFC5927388.1"/>
    </source>
</evidence>
<evidence type="ECO:0000256" key="11">
    <source>
        <dbReference type="ARBA" id="ARBA00023303"/>
    </source>
</evidence>
<name>A0ABW1HF33_9ACTN</name>
<evidence type="ECO:0000313" key="15">
    <source>
        <dbReference type="Proteomes" id="UP001596226"/>
    </source>
</evidence>
<keyword evidence="5 13" id="KW-0812">Transmembrane</keyword>
<keyword evidence="6" id="KW-0631">Potassium channel</keyword>
<dbReference type="PANTHER" id="PTHR31462">
    <property type="entry name" value="ENDOSOMAL/LYSOSOMAL POTASSIUM CHANNEL TMEM175"/>
    <property type="match status" value="1"/>
</dbReference>
<organism evidence="14 15">
    <name type="scientific">Micromonospora vulcania</name>
    <dbReference type="NCBI Taxonomy" id="1441873"/>
    <lineage>
        <taxon>Bacteria</taxon>
        <taxon>Bacillati</taxon>
        <taxon>Actinomycetota</taxon>
        <taxon>Actinomycetes</taxon>
        <taxon>Micromonosporales</taxon>
        <taxon>Micromonosporaceae</taxon>
        <taxon>Micromonospora</taxon>
    </lineage>
</organism>
<comment type="subcellular location">
    <subcellularLocation>
        <location evidence="1">Membrane</location>
        <topology evidence="1">Multi-pass membrane protein</topology>
    </subcellularLocation>
</comment>
<dbReference type="EMBL" id="JBHSQS010000030">
    <property type="protein sequence ID" value="MFC5927388.1"/>
    <property type="molecule type" value="Genomic_DNA"/>
</dbReference>